<dbReference type="Proteomes" id="UP000236161">
    <property type="component" value="Unassembled WGS sequence"/>
</dbReference>
<keyword evidence="1" id="KW-0812">Transmembrane</keyword>
<dbReference type="EMBL" id="KZ451969">
    <property type="protein sequence ID" value="PKA56950.1"/>
    <property type="molecule type" value="Genomic_DNA"/>
</dbReference>
<evidence type="ECO:0000313" key="3">
    <source>
        <dbReference type="Proteomes" id="UP000236161"/>
    </source>
</evidence>
<dbReference type="AlphaFoldDB" id="A0A2I0AN13"/>
<keyword evidence="1" id="KW-0472">Membrane</keyword>
<reference evidence="2 3" key="1">
    <citation type="journal article" date="2017" name="Nature">
        <title>The Apostasia genome and the evolution of orchids.</title>
        <authorList>
            <person name="Zhang G.Q."/>
            <person name="Liu K.W."/>
            <person name="Li Z."/>
            <person name="Lohaus R."/>
            <person name="Hsiao Y.Y."/>
            <person name="Niu S.C."/>
            <person name="Wang J.Y."/>
            <person name="Lin Y.C."/>
            <person name="Xu Q."/>
            <person name="Chen L.J."/>
            <person name="Yoshida K."/>
            <person name="Fujiwara S."/>
            <person name="Wang Z.W."/>
            <person name="Zhang Y.Q."/>
            <person name="Mitsuda N."/>
            <person name="Wang M."/>
            <person name="Liu G.H."/>
            <person name="Pecoraro L."/>
            <person name="Huang H.X."/>
            <person name="Xiao X.J."/>
            <person name="Lin M."/>
            <person name="Wu X.Y."/>
            <person name="Wu W.L."/>
            <person name="Chen Y.Y."/>
            <person name="Chang S.B."/>
            <person name="Sakamoto S."/>
            <person name="Ohme-Takagi M."/>
            <person name="Yagi M."/>
            <person name="Zeng S.J."/>
            <person name="Shen C.Y."/>
            <person name="Yeh C.M."/>
            <person name="Luo Y.B."/>
            <person name="Tsai W.C."/>
            <person name="Van de Peer Y."/>
            <person name="Liu Z.J."/>
        </authorList>
    </citation>
    <scope>NUCLEOTIDE SEQUENCE [LARGE SCALE GENOMIC DNA]</scope>
    <source>
        <strain evidence="3">cv. Shenzhen</strain>
        <tissue evidence="2">Stem</tissue>
    </source>
</reference>
<proteinExistence type="predicted"/>
<gene>
    <name evidence="2" type="ORF">AXF42_Ash002254</name>
</gene>
<keyword evidence="3" id="KW-1185">Reference proteome</keyword>
<evidence type="ECO:0000256" key="1">
    <source>
        <dbReference type="SAM" id="Phobius"/>
    </source>
</evidence>
<evidence type="ECO:0000313" key="2">
    <source>
        <dbReference type="EMBL" id="PKA56950.1"/>
    </source>
</evidence>
<accession>A0A2I0AN13</accession>
<organism evidence="2 3">
    <name type="scientific">Apostasia shenzhenica</name>
    <dbReference type="NCBI Taxonomy" id="1088818"/>
    <lineage>
        <taxon>Eukaryota</taxon>
        <taxon>Viridiplantae</taxon>
        <taxon>Streptophyta</taxon>
        <taxon>Embryophyta</taxon>
        <taxon>Tracheophyta</taxon>
        <taxon>Spermatophyta</taxon>
        <taxon>Magnoliopsida</taxon>
        <taxon>Liliopsida</taxon>
        <taxon>Asparagales</taxon>
        <taxon>Orchidaceae</taxon>
        <taxon>Apostasioideae</taxon>
        <taxon>Apostasia</taxon>
    </lineage>
</organism>
<name>A0A2I0AN13_9ASPA</name>
<keyword evidence="1" id="KW-1133">Transmembrane helix</keyword>
<sequence length="67" mass="7577">MILKTITYLFQMIMFVCWLCRGLYVCLCLLLLIMCAGGACSSFSTIAIWPELPHPKLGKCCPRQFDA</sequence>
<protein>
    <submittedName>
        <fullName evidence="2">Uncharacterized protein</fullName>
    </submittedName>
</protein>
<feature type="transmembrane region" description="Helical" evidence="1">
    <location>
        <begin position="12"/>
        <end position="34"/>
    </location>
</feature>